<accession>X0SA86</accession>
<dbReference type="PANTHER" id="PTHR43228:SF1">
    <property type="entry name" value="TWO-COMPONENT RESPONSE REGULATOR ARR22"/>
    <property type="match status" value="1"/>
</dbReference>
<dbReference type="InterPro" id="IPR052048">
    <property type="entry name" value="ST_Response_Regulator"/>
</dbReference>
<evidence type="ECO:0000259" key="1">
    <source>
        <dbReference type="PROSITE" id="PS50110"/>
    </source>
</evidence>
<proteinExistence type="predicted"/>
<dbReference type="PANTHER" id="PTHR43228">
    <property type="entry name" value="TWO-COMPONENT RESPONSE REGULATOR"/>
    <property type="match status" value="1"/>
</dbReference>
<protein>
    <recommendedName>
        <fullName evidence="1">Response regulatory domain-containing protein</fullName>
    </recommendedName>
</protein>
<dbReference type="InterPro" id="IPR001789">
    <property type="entry name" value="Sig_transdc_resp-reg_receiver"/>
</dbReference>
<dbReference type="EMBL" id="BARS01008027">
    <property type="protein sequence ID" value="GAF72847.1"/>
    <property type="molecule type" value="Genomic_DNA"/>
</dbReference>
<dbReference type="CDD" id="cd00156">
    <property type="entry name" value="REC"/>
    <property type="match status" value="1"/>
</dbReference>
<sequence>MPQDSAQFAALMNIAHAIAETTRRVQEQLRPLQNQALNSETGSLNTAASSLFRTLTRAAANDGFDPSDRLVLHKIRKELNSIIRHSDMLREHRQLRADHKPIVEELGKDARMLLRELEEAHKTAKKIPSSSKTEPGRILIIDDDDANRVVLARHLQQLGHNVETSSSSRKVFDLLAGAIFDLIFLDLTMPEVDGLAILTQLKASERWRAIPVVMISGIHDEDSVINCIEAGAD</sequence>
<feature type="domain" description="Response regulatory" evidence="1">
    <location>
        <begin position="137"/>
        <end position="233"/>
    </location>
</feature>
<dbReference type="GO" id="GO:0000160">
    <property type="term" value="P:phosphorelay signal transduction system"/>
    <property type="evidence" value="ECO:0007669"/>
    <property type="project" value="InterPro"/>
</dbReference>
<organism evidence="2">
    <name type="scientific">marine sediment metagenome</name>
    <dbReference type="NCBI Taxonomy" id="412755"/>
    <lineage>
        <taxon>unclassified sequences</taxon>
        <taxon>metagenomes</taxon>
        <taxon>ecological metagenomes</taxon>
    </lineage>
</organism>
<dbReference type="SMART" id="SM00448">
    <property type="entry name" value="REC"/>
    <property type="match status" value="1"/>
</dbReference>
<name>X0SA86_9ZZZZ</name>
<reference evidence="2" key="1">
    <citation type="journal article" date="2014" name="Front. Microbiol.">
        <title>High frequency of phylogenetically diverse reductive dehalogenase-homologous genes in deep subseafloor sedimentary metagenomes.</title>
        <authorList>
            <person name="Kawai M."/>
            <person name="Futagami T."/>
            <person name="Toyoda A."/>
            <person name="Takaki Y."/>
            <person name="Nishi S."/>
            <person name="Hori S."/>
            <person name="Arai W."/>
            <person name="Tsubouchi T."/>
            <person name="Morono Y."/>
            <person name="Uchiyama I."/>
            <person name="Ito T."/>
            <person name="Fujiyama A."/>
            <person name="Inagaki F."/>
            <person name="Takami H."/>
        </authorList>
    </citation>
    <scope>NUCLEOTIDE SEQUENCE</scope>
    <source>
        <strain evidence="2">Expedition CK06-06</strain>
    </source>
</reference>
<gene>
    <name evidence="2" type="ORF">S01H1_15379</name>
</gene>
<dbReference type="Pfam" id="PF00072">
    <property type="entry name" value="Response_reg"/>
    <property type="match status" value="1"/>
</dbReference>
<dbReference type="PROSITE" id="PS50110">
    <property type="entry name" value="RESPONSE_REGULATORY"/>
    <property type="match status" value="1"/>
</dbReference>
<evidence type="ECO:0000313" key="2">
    <source>
        <dbReference type="EMBL" id="GAF72847.1"/>
    </source>
</evidence>
<dbReference type="Gene3D" id="3.40.50.2300">
    <property type="match status" value="1"/>
</dbReference>
<feature type="non-terminal residue" evidence="2">
    <location>
        <position position="233"/>
    </location>
</feature>
<dbReference type="InterPro" id="IPR011006">
    <property type="entry name" value="CheY-like_superfamily"/>
</dbReference>
<dbReference type="SUPFAM" id="SSF52172">
    <property type="entry name" value="CheY-like"/>
    <property type="match status" value="1"/>
</dbReference>
<dbReference type="AlphaFoldDB" id="X0SA86"/>
<comment type="caution">
    <text evidence="2">The sequence shown here is derived from an EMBL/GenBank/DDBJ whole genome shotgun (WGS) entry which is preliminary data.</text>
</comment>